<dbReference type="PANTHER" id="PTHR43141:SF5">
    <property type="entry name" value="CYTOCHROME BD-I UBIQUINOL OXIDASE SUBUNIT 2"/>
    <property type="match status" value="1"/>
</dbReference>
<keyword evidence="6 12" id="KW-0812">Transmembrane</keyword>
<dbReference type="EMBL" id="CP048029">
    <property type="protein sequence ID" value="QIK37058.1"/>
    <property type="molecule type" value="Genomic_DNA"/>
</dbReference>
<dbReference type="PIRSF" id="PIRSF000267">
    <property type="entry name" value="Cyt_oxidse_sub2"/>
    <property type="match status" value="1"/>
</dbReference>
<keyword evidence="3" id="KW-0813">Transport</keyword>
<sequence length="380" mass="41626">MILDYETLKFIWWALVGVLFIGFAITDGMDMGVGVLLPFLGKTDEERRVIINTIGPHWDGNQVWLITAGGAIFAAWPLVYAAAFSGFYFAMLLALFALFFRPVGFDYRSKIADPRWRNAWDWGLFVGGAVPALVFGIAFGNLLQGVPFHLDALLRPYYSGSFFGLLNPFALLAGLVSLGMLVTHGAIWLQLRTEEPIARRAQVVAKQAGLATIIAFALAGVWLSIGVDGYKVVSMPPLDATPNPLTKEVVREGGAWLANYAQHPWTLLFPLMGFGGMGLVVLASMSNRPGWGLAASSLGLTGIILTAGAAMFPFIMPSSTNPNSSLIVWDAVSSHRTLTVMFWAAVIFVPIILAYTTWTYAKMWRRVTVEEIRAQDHLAY</sequence>
<feature type="transmembrane region" description="Helical" evidence="12">
    <location>
        <begin position="62"/>
        <end position="81"/>
    </location>
</feature>
<evidence type="ECO:0000256" key="5">
    <source>
        <dbReference type="ARBA" id="ARBA00022617"/>
    </source>
</evidence>
<comment type="similarity">
    <text evidence="2">Belongs to the cytochrome ubiquinol oxidase subunit 2 family.</text>
</comment>
<feature type="transmembrane region" description="Helical" evidence="12">
    <location>
        <begin position="119"/>
        <end position="142"/>
    </location>
</feature>
<feature type="transmembrane region" description="Helical" evidence="12">
    <location>
        <begin position="208"/>
        <end position="227"/>
    </location>
</feature>
<comment type="subcellular location">
    <subcellularLocation>
        <location evidence="1">Cell membrane</location>
        <topology evidence="1">Multi-pass membrane protein</topology>
    </subcellularLocation>
</comment>
<protein>
    <submittedName>
        <fullName evidence="13">Cytochrome d ubiquinol oxidase subunit II</fullName>
    </submittedName>
</protein>
<evidence type="ECO:0000256" key="4">
    <source>
        <dbReference type="ARBA" id="ARBA00022475"/>
    </source>
</evidence>
<dbReference type="GO" id="GO:0046872">
    <property type="term" value="F:metal ion binding"/>
    <property type="evidence" value="ECO:0007669"/>
    <property type="project" value="UniProtKB-KW"/>
</dbReference>
<reference evidence="14" key="1">
    <citation type="submission" date="2020-01" db="EMBL/GenBank/DDBJ databases">
        <title>Caldichromatium gen. nov., sp. nov., a thermophilic purple sulfur bacterium member of the family Chromatiaceae isolated from Nakabusa hot spring, Japan.</title>
        <authorList>
            <person name="Saini M.K."/>
            <person name="Hanada S."/>
            <person name="Tank M."/>
        </authorList>
    </citation>
    <scope>NUCLEOTIDE SEQUENCE [LARGE SCALE GENOMIC DNA]</scope>
    <source>
        <strain evidence="14">No.7</strain>
    </source>
</reference>
<evidence type="ECO:0000256" key="3">
    <source>
        <dbReference type="ARBA" id="ARBA00022448"/>
    </source>
</evidence>
<evidence type="ECO:0000256" key="12">
    <source>
        <dbReference type="SAM" id="Phobius"/>
    </source>
</evidence>
<accession>A0A6G7VB30</accession>
<dbReference type="GO" id="GO:0016682">
    <property type="term" value="F:oxidoreductase activity, acting on diphenols and related substances as donors, oxygen as acceptor"/>
    <property type="evidence" value="ECO:0007669"/>
    <property type="project" value="TreeGrafter"/>
</dbReference>
<dbReference type="GO" id="GO:0019646">
    <property type="term" value="P:aerobic electron transport chain"/>
    <property type="evidence" value="ECO:0007669"/>
    <property type="project" value="TreeGrafter"/>
</dbReference>
<dbReference type="GO" id="GO:0009055">
    <property type="term" value="F:electron transfer activity"/>
    <property type="evidence" value="ECO:0007669"/>
    <property type="project" value="TreeGrafter"/>
</dbReference>
<evidence type="ECO:0000313" key="14">
    <source>
        <dbReference type="Proteomes" id="UP000502699"/>
    </source>
</evidence>
<keyword evidence="8" id="KW-0249">Electron transport</keyword>
<evidence type="ECO:0000256" key="10">
    <source>
        <dbReference type="ARBA" id="ARBA00023004"/>
    </source>
</evidence>
<dbReference type="NCBIfam" id="TIGR00203">
    <property type="entry name" value="cydB"/>
    <property type="match status" value="1"/>
</dbReference>
<keyword evidence="4" id="KW-1003">Cell membrane</keyword>
<dbReference type="Proteomes" id="UP000502699">
    <property type="component" value="Chromosome"/>
</dbReference>
<dbReference type="Pfam" id="PF02322">
    <property type="entry name" value="Cyt_bd_oxida_II"/>
    <property type="match status" value="1"/>
</dbReference>
<organism evidence="13 14">
    <name type="scientific">Caldichromatium japonicum</name>
    <dbReference type="NCBI Taxonomy" id="2699430"/>
    <lineage>
        <taxon>Bacteria</taxon>
        <taxon>Pseudomonadati</taxon>
        <taxon>Pseudomonadota</taxon>
        <taxon>Gammaproteobacteria</taxon>
        <taxon>Chromatiales</taxon>
        <taxon>Chromatiaceae</taxon>
        <taxon>Caldichromatium</taxon>
    </lineage>
</organism>
<evidence type="ECO:0000256" key="1">
    <source>
        <dbReference type="ARBA" id="ARBA00004651"/>
    </source>
</evidence>
<gene>
    <name evidence="13" type="primary">cydB</name>
    <name evidence="13" type="ORF">GWK36_02505</name>
</gene>
<feature type="transmembrane region" description="Helical" evidence="12">
    <location>
        <begin position="12"/>
        <end position="41"/>
    </location>
</feature>
<keyword evidence="5" id="KW-0349">Heme</keyword>
<feature type="transmembrane region" description="Helical" evidence="12">
    <location>
        <begin position="336"/>
        <end position="356"/>
    </location>
</feature>
<dbReference type="PANTHER" id="PTHR43141">
    <property type="entry name" value="CYTOCHROME BD2 SUBUNIT II"/>
    <property type="match status" value="1"/>
</dbReference>
<proteinExistence type="inferred from homology"/>
<keyword evidence="9 12" id="KW-1133">Transmembrane helix</keyword>
<evidence type="ECO:0000256" key="2">
    <source>
        <dbReference type="ARBA" id="ARBA00007543"/>
    </source>
</evidence>
<dbReference type="KEGG" id="cjap:GWK36_02505"/>
<feature type="transmembrane region" description="Helical" evidence="12">
    <location>
        <begin position="87"/>
        <end position="107"/>
    </location>
</feature>
<name>A0A6G7VB30_9GAMM</name>
<evidence type="ECO:0000256" key="6">
    <source>
        <dbReference type="ARBA" id="ARBA00022692"/>
    </source>
</evidence>
<feature type="transmembrane region" description="Helical" evidence="12">
    <location>
        <begin position="162"/>
        <end position="187"/>
    </location>
</feature>
<evidence type="ECO:0000256" key="7">
    <source>
        <dbReference type="ARBA" id="ARBA00022723"/>
    </source>
</evidence>
<feature type="transmembrane region" description="Helical" evidence="12">
    <location>
        <begin position="265"/>
        <end position="284"/>
    </location>
</feature>
<evidence type="ECO:0000256" key="11">
    <source>
        <dbReference type="ARBA" id="ARBA00023136"/>
    </source>
</evidence>
<feature type="transmembrane region" description="Helical" evidence="12">
    <location>
        <begin position="291"/>
        <end position="316"/>
    </location>
</feature>
<keyword evidence="14" id="KW-1185">Reference proteome</keyword>
<dbReference type="GO" id="GO:0005886">
    <property type="term" value="C:plasma membrane"/>
    <property type="evidence" value="ECO:0007669"/>
    <property type="project" value="UniProtKB-SubCell"/>
</dbReference>
<keyword evidence="11 12" id="KW-0472">Membrane</keyword>
<dbReference type="GO" id="GO:0070069">
    <property type="term" value="C:cytochrome complex"/>
    <property type="evidence" value="ECO:0007669"/>
    <property type="project" value="TreeGrafter"/>
</dbReference>
<dbReference type="InterPro" id="IPR003317">
    <property type="entry name" value="Cyt-d_oxidase_su2"/>
</dbReference>
<keyword evidence="10" id="KW-0408">Iron</keyword>
<evidence type="ECO:0000313" key="13">
    <source>
        <dbReference type="EMBL" id="QIK37058.1"/>
    </source>
</evidence>
<dbReference type="AlphaFoldDB" id="A0A6G7VB30"/>
<evidence type="ECO:0000256" key="9">
    <source>
        <dbReference type="ARBA" id="ARBA00022989"/>
    </source>
</evidence>
<evidence type="ECO:0000256" key="8">
    <source>
        <dbReference type="ARBA" id="ARBA00022982"/>
    </source>
</evidence>
<dbReference type="RefSeq" id="WP_166269805.1">
    <property type="nucleotide sequence ID" value="NZ_CP048029.1"/>
</dbReference>
<keyword evidence="7" id="KW-0479">Metal-binding</keyword>